<evidence type="ECO:0000259" key="7">
    <source>
        <dbReference type="PROSITE" id="PS50937"/>
    </source>
</evidence>
<evidence type="ECO:0000256" key="1">
    <source>
        <dbReference type="ARBA" id="ARBA00004496"/>
    </source>
</evidence>
<evidence type="ECO:0000313" key="8">
    <source>
        <dbReference type="EMBL" id="WHS65596.1"/>
    </source>
</evidence>
<dbReference type="InterPro" id="IPR015358">
    <property type="entry name" value="Tscrpt_reg_MerR_DNA-bd"/>
</dbReference>
<dbReference type="SUPFAM" id="SSF46955">
    <property type="entry name" value="Putative DNA-binding domain"/>
    <property type="match status" value="1"/>
</dbReference>
<dbReference type="PRINTS" id="PR00040">
    <property type="entry name" value="HTHMERR"/>
</dbReference>
<dbReference type="InterPro" id="IPR011789">
    <property type="entry name" value="CueR"/>
</dbReference>
<feature type="domain" description="HTH merR-type" evidence="7">
    <location>
        <begin position="18"/>
        <end position="84"/>
    </location>
</feature>
<name>A0ABY8SSY6_9BURK</name>
<dbReference type="PANTHER" id="PTHR30204:SF94">
    <property type="entry name" value="HEAVY METAL-DEPENDENT TRANSCRIPTIONAL REGULATOR HI_0293-RELATED"/>
    <property type="match status" value="1"/>
</dbReference>
<dbReference type="PANTHER" id="PTHR30204">
    <property type="entry name" value="REDOX-CYCLING DRUG-SENSING TRANSCRIPTIONAL ACTIVATOR SOXR"/>
    <property type="match status" value="1"/>
</dbReference>
<dbReference type="Proteomes" id="UP001240697">
    <property type="component" value="Chromosome"/>
</dbReference>
<accession>A0ABY8SSY6</accession>
<dbReference type="CDD" id="cd01108">
    <property type="entry name" value="HTH_CueR"/>
    <property type="match status" value="1"/>
</dbReference>
<dbReference type="RefSeq" id="WP_283486696.1">
    <property type="nucleotide sequence ID" value="NZ_CP125947.1"/>
</dbReference>
<protein>
    <submittedName>
        <fullName evidence="8">Cu(I)-responsive transcriptional regulator</fullName>
    </submittedName>
</protein>
<evidence type="ECO:0000313" key="9">
    <source>
        <dbReference type="Proteomes" id="UP001240697"/>
    </source>
</evidence>
<reference evidence="8 9" key="1">
    <citation type="submission" date="2023-05" db="EMBL/GenBank/DDBJ databases">
        <authorList>
            <person name="Yin Y."/>
            <person name="Lu Z."/>
        </authorList>
    </citation>
    <scope>NUCLEOTIDE SEQUENCE [LARGE SCALE GENOMIC DNA]</scope>
    <source>
        <strain evidence="8 9">ZM22</strain>
    </source>
</reference>
<proteinExistence type="predicted"/>
<evidence type="ECO:0000256" key="4">
    <source>
        <dbReference type="ARBA" id="ARBA00023125"/>
    </source>
</evidence>
<dbReference type="Pfam" id="PF09278">
    <property type="entry name" value="MerR-DNA-bind"/>
    <property type="match status" value="1"/>
</dbReference>
<dbReference type="InterPro" id="IPR000551">
    <property type="entry name" value="MerR-type_HTH_dom"/>
</dbReference>
<evidence type="ECO:0000256" key="2">
    <source>
        <dbReference type="ARBA" id="ARBA00022490"/>
    </source>
</evidence>
<comment type="subcellular location">
    <subcellularLocation>
        <location evidence="1">Cytoplasm</location>
    </subcellularLocation>
</comment>
<keyword evidence="9" id="KW-1185">Reference proteome</keyword>
<keyword evidence="4" id="KW-0238">DNA-binding</keyword>
<feature type="region of interest" description="Disordered" evidence="6">
    <location>
        <begin position="146"/>
        <end position="168"/>
    </location>
</feature>
<dbReference type="Gene3D" id="1.10.1660.10">
    <property type="match status" value="1"/>
</dbReference>
<keyword evidence="2" id="KW-0963">Cytoplasm</keyword>
<evidence type="ECO:0000256" key="5">
    <source>
        <dbReference type="ARBA" id="ARBA00023163"/>
    </source>
</evidence>
<evidence type="ECO:0000256" key="3">
    <source>
        <dbReference type="ARBA" id="ARBA00023015"/>
    </source>
</evidence>
<dbReference type="PROSITE" id="PS50937">
    <property type="entry name" value="HTH_MERR_2"/>
    <property type="match status" value="1"/>
</dbReference>
<evidence type="ECO:0000256" key="6">
    <source>
        <dbReference type="SAM" id="MobiDB-lite"/>
    </source>
</evidence>
<dbReference type="SMART" id="SM00422">
    <property type="entry name" value="HTH_MERR"/>
    <property type="match status" value="1"/>
</dbReference>
<organism evidence="8 9">
    <name type="scientific">Comamonas resistens</name>
    <dbReference type="NCBI Taxonomy" id="3046670"/>
    <lineage>
        <taxon>Bacteria</taxon>
        <taxon>Pseudomonadati</taxon>
        <taxon>Pseudomonadota</taxon>
        <taxon>Betaproteobacteria</taxon>
        <taxon>Burkholderiales</taxon>
        <taxon>Comamonadaceae</taxon>
        <taxon>Comamonas</taxon>
    </lineage>
</organism>
<dbReference type="InterPro" id="IPR047057">
    <property type="entry name" value="MerR_fam"/>
</dbReference>
<dbReference type="Pfam" id="PF00376">
    <property type="entry name" value="MerR"/>
    <property type="match status" value="1"/>
</dbReference>
<dbReference type="InterPro" id="IPR009061">
    <property type="entry name" value="DNA-bd_dom_put_sf"/>
</dbReference>
<keyword evidence="5" id="KW-0804">Transcription</keyword>
<sequence>MPAHQPAPKNAQNWPVVIGEAARRAGVSPRMVRHYESLGLLPPVHRTDSGYRQYTQADVHALRFIRRGRDLGFSMEEISTLLGLWQDQGRASSQVKAIAQKHITVLTERIAAMQSMQRTLQTLVHCCHGDDRPDCPILDDLASADTDLSPARHEPVAPASRRKSEATA</sequence>
<dbReference type="NCBIfam" id="TIGR02044">
    <property type="entry name" value="CueR"/>
    <property type="match status" value="1"/>
</dbReference>
<gene>
    <name evidence="8" type="primary">cueR</name>
    <name evidence="8" type="ORF">QMY55_00080</name>
</gene>
<keyword evidence="3" id="KW-0805">Transcription regulation</keyword>
<dbReference type="PROSITE" id="PS00552">
    <property type="entry name" value="HTH_MERR_1"/>
    <property type="match status" value="1"/>
</dbReference>
<dbReference type="EMBL" id="CP125947">
    <property type="protein sequence ID" value="WHS65596.1"/>
    <property type="molecule type" value="Genomic_DNA"/>
</dbReference>